<comment type="caution">
    <text evidence="7">The sequence shown here is derived from an EMBL/GenBank/DDBJ whole genome shotgun (WGS) entry which is preliminary data.</text>
</comment>
<feature type="repeat" description="WD" evidence="5">
    <location>
        <begin position="304"/>
        <end position="345"/>
    </location>
</feature>
<feature type="repeat" description="WD" evidence="5">
    <location>
        <begin position="262"/>
        <end position="303"/>
    </location>
</feature>
<feature type="repeat" description="WD" evidence="5">
    <location>
        <begin position="396"/>
        <end position="428"/>
    </location>
</feature>
<keyword evidence="4" id="KW-0539">Nucleus</keyword>
<evidence type="ECO:0008006" key="9">
    <source>
        <dbReference type="Google" id="ProtNLM"/>
    </source>
</evidence>
<keyword evidence="2 5" id="KW-0853">WD repeat</keyword>
<dbReference type="FunFam" id="2.130.10.10:FF:000509">
    <property type="entry name" value="U3 small nucleolar RNA-interacting protein"/>
    <property type="match status" value="1"/>
</dbReference>
<proteinExistence type="predicted"/>
<dbReference type="AlphaFoldDB" id="A0A8J2LNL0"/>
<dbReference type="EMBL" id="CAJVCH010570673">
    <property type="protein sequence ID" value="CAG7835564.1"/>
    <property type="molecule type" value="Genomic_DNA"/>
</dbReference>
<feature type="compositionally biased region" description="Acidic residues" evidence="6">
    <location>
        <begin position="61"/>
        <end position="72"/>
    </location>
</feature>
<gene>
    <name evidence="7" type="ORF">AFUS01_LOCUS44921</name>
</gene>
<dbReference type="PANTHER" id="PTHR19865:SF0">
    <property type="entry name" value="U3 SMALL NUCLEOLAR RNA-INTERACTING PROTEIN 2"/>
    <property type="match status" value="1"/>
</dbReference>
<keyword evidence="8" id="KW-1185">Reference proteome</keyword>
<evidence type="ECO:0000256" key="4">
    <source>
        <dbReference type="ARBA" id="ARBA00023242"/>
    </source>
</evidence>
<reference evidence="7" key="1">
    <citation type="submission" date="2021-06" db="EMBL/GenBank/DDBJ databases">
        <authorList>
            <person name="Hodson N. C."/>
            <person name="Mongue J. A."/>
            <person name="Jaron S. K."/>
        </authorList>
    </citation>
    <scope>NUCLEOTIDE SEQUENCE</scope>
</reference>
<evidence type="ECO:0000256" key="1">
    <source>
        <dbReference type="ARBA" id="ARBA00004123"/>
    </source>
</evidence>
<feature type="compositionally biased region" description="Basic and acidic residues" evidence="6">
    <location>
        <begin position="1"/>
        <end position="11"/>
    </location>
</feature>
<dbReference type="GO" id="GO:0032040">
    <property type="term" value="C:small-subunit processome"/>
    <property type="evidence" value="ECO:0007669"/>
    <property type="project" value="TreeGrafter"/>
</dbReference>
<dbReference type="InterPro" id="IPR001680">
    <property type="entry name" value="WD40_rpt"/>
</dbReference>
<name>A0A8J2LNL0_9HEXA</name>
<accession>A0A8J2LNL0</accession>
<evidence type="ECO:0000256" key="2">
    <source>
        <dbReference type="ARBA" id="ARBA00022574"/>
    </source>
</evidence>
<comment type="subcellular location">
    <subcellularLocation>
        <location evidence="1">Nucleus</location>
    </subcellularLocation>
</comment>
<dbReference type="OrthoDB" id="189968at2759"/>
<evidence type="ECO:0000256" key="3">
    <source>
        <dbReference type="ARBA" id="ARBA00022737"/>
    </source>
</evidence>
<sequence length="491" mass="55240">MSFFIRKKDGGGGRPKLNNTDAKKRYVRPNRFENKRKFQNNNNQELNGLRETKKPKWNEEISSDSEDSELDERNDAQILLNEEEAETAQEKKIRLAKLYLEEIERKEREIAEDAEVDDVVSKQLQDDVLEAEGRLKKEVADILQADLPDITILRFPKHLKKSVTCLTISPDEEFIYSGCKDGHLIKWSVAEGKRVAVVKGLERLTKRKSKKGVVIESDGNSIHSSTITSIAITSDGKFLVTGDMDSKIVIWNPNTMKRIHIFGGHRKPIRGLVFRKNTHTLYSASDDKSVRIWSLDEMGYVETLFGHQDAVTSIDALSRERALSAGGRDGTLRVWKIVEESQLVYNSSARGSTDVVKLVNEENFVSASEDGSVSVWNVNRKKPLAVVETAHGICAESGQARWISSLASFTNTDLVASGSSDGFIRFWKCGERFKSLTEVFNVPCRGWVNSIEFSASGKFLVAGVGKEHRLGRWFQDKNAKNSVMIIPLSKK</sequence>
<feature type="region of interest" description="Disordered" evidence="6">
    <location>
        <begin position="1"/>
        <end position="72"/>
    </location>
</feature>
<protein>
    <recommendedName>
        <fullName evidence="9">U3 small nucleolar RNA-interacting protein 2</fullName>
    </recommendedName>
</protein>
<dbReference type="Pfam" id="PF00400">
    <property type="entry name" value="WD40"/>
    <property type="match status" value="5"/>
</dbReference>
<feature type="repeat" description="WD" evidence="5">
    <location>
        <begin position="220"/>
        <end position="261"/>
    </location>
</feature>
<dbReference type="PANTHER" id="PTHR19865">
    <property type="entry name" value="U3 SMALL NUCLEOLAR RNA INTERACTING PROTEIN 2"/>
    <property type="match status" value="1"/>
</dbReference>
<dbReference type="PROSITE" id="PS50294">
    <property type="entry name" value="WD_REPEATS_REGION"/>
    <property type="match status" value="3"/>
</dbReference>
<keyword evidence="3" id="KW-0677">Repeat</keyword>
<feature type="repeat" description="WD" evidence="5">
    <location>
        <begin position="364"/>
        <end position="386"/>
    </location>
</feature>
<dbReference type="Proteomes" id="UP000708208">
    <property type="component" value="Unassembled WGS sequence"/>
</dbReference>
<dbReference type="CDD" id="cd00200">
    <property type="entry name" value="WD40"/>
    <property type="match status" value="1"/>
</dbReference>
<feature type="compositionally biased region" description="Basic and acidic residues" evidence="6">
    <location>
        <begin position="48"/>
        <end position="59"/>
    </location>
</feature>
<evidence type="ECO:0000313" key="8">
    <source>
        <dbReference type="Proteomes" id="UP000708208"/>
    </source>
</evidence>
<evidence type="ECO:0000256" key="5">
    <source>
        <dbReference type="PROSITE-ProRule" id="PRU00221"/>
    </source>
</evidence>
<evidence type="ECO:0000256" key="6">
    <source>
        <dbReference type="SAM" id="MobiDB-lite"/>
    </source>
</evidence>
<dbReference type="SMART" id="SM00320">
    <property type="entry name" value="WD40"/>
    <property type="match status" value="6"/>
</dbReference>
<feature type="repeat" description="WD" evidence="5">
    <location>
        <begin position="163"/>
        <end position="197"/>
    </location>
</feature>
<dbReference type="PROSITE" id="PS50082">
    <property type="entry name" value="WD_REPEATS_2"/>
    <property type="match status" value="6"/>
</dbReference>
<dbReference type="InterPro" id="IPR039241">
    <property type="entry name" value="Rrp9-like"/>
</dbReference>
<dbReference type="GO" id="GO:0034511">
    <property type="term" value="F:U3 snoRNA binding"/>
    <property type="evidence" value="ECO:0007669"/>
    <property type="project" value="InterPro"/>
</dbReference>
<evidence type="ECO:0000313" key="7">
    <source>
        <dbReference type="EMBL" id="CAG7835564.1"/>
    </source>
</evidence>
<organism evidence="7 8">
    <name type="scientific">Allacma fusca</name>
    <dbReference type="NCBI Taxonomy" id="39272"/>
    <lineage>
        <taxon>Eukaryota</taxon>
        <taxon>Metazoa</taxon>
        <taxon>Ecdysozoa</taxon>
        <taxon>Arthropoda</taxon>
        <taxon>Hexapoda</taxon>
        <taxon>Collembola</taxon>
        <taxon>Symphypleona</taxon>
        <taxon>Sminthuridae</taxon>
        <taxon>Allacma</taxon>
    </lineage>
</organism>